<comment type="similarity">
    <text evidence="1">In the C-terminal section; belongs to the class-I pyridoxal-phosphate-dependent aminotransferase family.</text>
</comment>
<dbReference type="InterPro" id="IPR004839">
    <property type="entry name" value="Aminotransferase_I/II_large"/>
</dbReference>
<dbReference type="PANTHER" id="PTHR46577:SF2">
    <property type="entry name" value="TRANSCRIPTIONAL REGULATORY PROTEIN"/>
    <property type="match status" value="1"/>
</dbReference>
<sequence>MNLPYLNAIEIDKEKAVPVYVQLAHGLATLIKQGVLKPGQKLPGSRVLAATLHVNRNTVVLATDELQAEGWVETRDRKGLFVNQSLPLVQGTGNGVGAESFSTATGFLLEQNPVLEAPEVLRLSMEFNDGVPDPRLSPLHELGREYHRLLKKANPLHLFSYSDAQGDMYLRKVLSQQLNEHRGLQTTPDTLFITRGSIMGIHLLAQVILRNGDKVAVGELNYRTANLSFEQCGAQLLHVPVDEKGMDTVALGELLKVHQVRMLYITSHHHHPTTVTLAPERRLHLYELAKQYRFCVLEDDYDFDYHYENKPTLPIASMDTQGLVVYIGSYSKVIYPGIRVGFVVAPQNLVQEMIKYRRIMDRQGDHLVERAIANLMRDGTMQRYLRKSKKLYKKRKEYFCQLLRQEFSDYLDFQEPEGGMAVWVKFKDTFPLAKIAAECRAKGLYLSNGNGYNAPNRNTNSCRMGFASMTEEEILRACKVLKSVLQGM</sequence>
<evidence type="ECO:0000256" key="2">
    <source>
        <dbReference type="ARBA" id="ARBA00022898"/>
    </source>
</evidence>
<dbReference type="CDD" id="cd00609">
    <property type="entry name" value="AAT_like"/>
    <property type="match status" value="1"/>
</dbReference>
<keyword evidence="7" id="KW-0808">Transferase</keyword>
<dbReference type="InterPro" id="IPR015421">
    <property type="entry name" value="PyrdxlP-dep_Trfase_major"/>
</dbReference>
<dbReference type="InterPro" id="IPR015424">
    <property type="entry name" value="PyrdxlP-dep_Trfase"/>
</dbReference>
<dbReference type="InterPro" id="IPR036388">
    <property type="entry name" value="WH-like_DNA-bd_sf"/>
</dbReference>
<keyword evidence="3" id="KW-0805">Transcription regulation</keyword>
<dbReference type="PANTHER" id="PTHR46577">
    <property type="entry name" value="HTH-TYPE TRANSCRIPTIONAL REGULATORY PROTEIN GABR"/>
    <property type="match status" value="1"/>
</dbReference>
<protein>
    <submittedName>
        <fullName evidence="7">GntR family transcriptional regulator / MocR family aminotransferase</fullName>
    </submittedName>
</protein>
<keyword evidence="7" id="KW-0032">Aminotransferase</keyword>
<dbReference type="GO" id="GO:0003677">
    <property type="term" value="F:DNA binding"/>
    <property type="evidence" value="ECO:0007669"/>
    <property type="project" value="UniProtKB-KW"/>
</dbReference>
<accession>A0A239LKS7</accession>
<dbReference type="CDD" id="cd07377">
    <property type="entry name" value="WHTH_GntR"/>
    <property type="match status" value="1"/>
</dbReference>
<dbReference type="InterPro" id="IPR051446">
    <property type="entry name" value="HTH_trans_reg/aminotransferase"/>
</dbReference>
<dbReference type="Pfam" id="PF00392">
    <property type="entry name" value="GntR"/>
    <property type="match status" value="1"/>
</dbReference>
<keyword evidence="8" id="KW-1185">Reference proteome</keyword>
<dbReference type="SUPFAM" id="SSF53383">
    <property type="entry name" value="PLP-dependent transferases"/>
    <property type="match status" value="1"/>
</dbReference>
<keyword evidence="4" id="KW-0238">DNA-binding</keyword>
<evidence type="ECO:0000256" key="5">
    <source>
        <dbReference type="ARBA" id="ARBA00023163"/>
    </source>
</evidence>
<dbReference type="Gene3D" id="3.40.640.10">
    <property type="entry name" value="Type I PLP-dependent aspartate aminotransferase-like (Major domain)"/>
    <property type="match status" value="1"/>
</dbReference>
<dbReference type="InterPro" id="IPR036390">
    <property type="entry name" value="WH_DNA-bd_sf"/>
</dbReference>
<dbReference type="EMBL" id="FZOQ01000043">
    <property type="protein sequence ID" value="SNT30184.1"/>
    <property type="molecule type" value="Genomic_DNA"/>
</dbReference>
<dbReference type="InterPro" id="IPR000524">
    <property type="entry name" value="Tscrpt_reg_HTH_GntR"/>
</dbReference>
<evidence type="ECO:0000259" key="6">
    <source>
        <dbReference type="PROSITE" id="PS50949"/>
    </source>
</evidence>
<dbReference type="Gene3D" id="1.10.10.10">
    <property type="entry name" value="Winged helix-like DNA-binding domain superfamily/Winged helix DNA-binding domain"/>
    <property type="match status" value="1"/>
</dbReference>
<keyword evidence="2" id="KW-0663">Pyridoxal phosphate</keyword>
<evidence type="ECO:0000313" key="7">
    <source>
        <dbReference type="EMBL" id="SNT30184.1"/>
    </source>
</evidence>
<organism evidence="7 8">
    <name type="scientific">Pontibacter ummariensis</name>
    <dbReference type="NCBI Taxonomy" id="1610492"/>
    <lineage>
        <taxon>Bacteria</taxon>
        <taxon>Pseudomonadati</taxon>
        <taxon>Bacteroidota</taxon>
        <taxon>Cytophagia</taxon>
        <taxon>Cytophagales</taxon>
        <taxon>Hymenobacteraceae</taxon>
        <taxon>Pontibacter</taxon>
    </lineage>
</organism>
<dbReference type="GO" id="GO:0003700">
    <property type="term" value="F:DNA-binding transcription factor activity"/>
    <property type="evidence" value="ECO:0007669"/>
    <property type="project" value="InterPro"/>
</dbReference>
<dbReference type="Pfam" id="PF00155">
    <property type="entry name" value="Aminotran_1_2"/>
    <property type="match status" value="1"/>
</dbReference>
<gene>
    <name evidence="7" type="ORF">SAMN06296052_1432</name>
</gene>
<dbReference type="AlphaFoldDB" id="A0A239LKS7"/>
<proteinExistence type="inferred from homology"/>
<dbReference type="SMART" id="SM00345">
    <property type="entry name" value="HTH_GNTR"/>
    <property type="match status" value="1"/>
</dbReference>
<dbReference type="GO" id="GO:0008483">
    <property type="term" value="F:transaminase activity"/>
    <property type="evidence" value="ECO:0007669"/>
    <property type="project" value="UniProtKB-KW"/>
</dbReference>
<feature type="domain" description="HTH gntR-type" evidence="6">
    <location>
        <begin position="17"/>
        <end position="85"/>
    </location>
</feature>
<evidence type="ECO:0000256" key="3">
    <source>
        <dbReference type="ARBA" id="ARBA00023015"/>
    </source>
</evidence>
<dbReference type="SUPFAM" id="SSF46785">
    <property type="entry name" value="Winged helix' DNA-binding domain"/>
    <property type="match status" value="1"/>
</dbReference>
<name>A0A239LKS7_9BACT</name>
<evidence type="ECO:0000256" key="1">
    <source>
        <dbReference type="ARBA" id="ARBA00005384"/>
    </source>
</evidence>
<keyword evidence="5" id="KW-0804">Transcription</keyword>
<evidence type="ECO:0000313" key="8">
    <source>
        <dbReference type="Proteomes" id="UP000198432"/>
    </source>
</evidence>
<dbReference type="OrthoDB" id="594134at2"/>
<reference evidence="8" key="1">
    <citation type="submission" date="2017-06" db="EMBL/GenBank/DDBJ databases">
        <authorList>
            <person name="Varghese N."/>
            <person name="Submissions S."/>
        </authorList>
    </citation>
    <scope>NUCLEOTIDE SEQUENCE [LARGE SCALE GENOMIC DNA]</scope>
    <source>
        <strain evidence="8">NKM1</strain>
    </source>
</reference>
<dbReference type="RefSeq" id="WP_089321862.1">
    <property type="nucleotide sequence ID" value="NZ_FZOQ01000043.1"/>
</dbReference>
<dbReference type="PROSITE" id="PS50949">
    <property type="entry name" value="HTH_GNTR"/>
    <property type="match status" value="1"/>
</dbReference>
<dbReference type="GO" id="GO:0030170">
    <property type="term" value="F:pyridoxal phosphate binding"/>
    <property type="evidence" value="ECO:0007669"/>
    <property type="project" value="InterPro"/>
</dbReference>
<dbReference type="Proteomes" id="UP000198432">
    <property type="component" value="Unassembled WGS sequence"/>
</dbReference>
<evidence type="ECO:0000256" key="4">
    <source>
        <dbReference type="ARBA" id="ARBA00023125"/>
    </source>
</evidence>